<reference evidence="2 3" key="1">
    <citation type="submission" date="2020-08" db="EMBL/GenBank/DDBJ databases">
        <title>Genomic Encyclopedia of Type Strains, Phase IV (KMG-IV): sequencing the most valuable type-strain genomes for metagenomic binning, comparative biology and taxonomic classification.</title>
        <authorList>
            <person name="Goeker M."/>
        </authorList>
    </citation>
    <scope>NUCLEOTIDE SEQUENCE [LARGE SCALE GENOMIC DNA]</scope>
    <source>
        <strain evidence="2 3">DSM 103377</strain>
    </source>
</reference>
<feature type="chain" id="PRO_5033062528" description="DUF2927 domain-containing protein" evidence="1">
    <location>
        <begin position="21"/>
        <end position="276"/>
    </location>
</feature>
<proteinExistence type="predicted"/>
<evidence type="ECO:0000313" key="3">
    <source>
        <dbReference type="Proteomes" id="UP000553766"/>
    </source>
</evidence>
<dbReference type="EMBL" id="JACIJS010000002">
    <property type="protein sequence ID" value="MBB5514958.1"/>
    <property type="molecule type" value="Genomic_DNA"/>
</dbReference>
<keyword evidence="3" id="KW-1185">Reference proteome</keyword>
<sequence>MKKRLGLSLSACFLATSLTAGDQRLTAEDCSFIERYDRLNDYTFASDFAFMVHHAEHVEHNIYLEQPLQKRLLDIEISLVPGSNLEQVDALNIGIRDFYLITRSFTPINITVRDFGDANLEYGGVLAVFLIDGRNIASFSNYFLSQGWDSTERYMKRIVRPGSTCGLTIWPFDKSSEVTDMFVNAEDFNTPKAIASCMREEAFNSMGLRADPQGDASIFSDPLWRGEPSEIEGDFGYGYRDELMLKMLYRPEFENGQSYAETQEDVAGIIRAECAG</sequence>
<gene>
    <name evidence="2" type="ORF">FHS89_000964</name>
</gene>
<protein>
    <recommendedName>
        <fullName evidence="4">DUF2927 domain-containing protein</fullName>
    </recommendedName>
</protein>
<evidence type="ECO:0008006" key="4">
    <source>
        <dbReference type="Google" id="ProtNLM"/>
    </source>
</evidence>
<feature type="signal peptide" evidence="1">
    <location>
        <begin position="1"/>
        <end position="20"/>
    </location>
</feature>
<dbReference type="AlphaFoldDB" id="A0A840WIL4"/>
<accession>A0A840WIL4</accession>
<comment type="caution">
    <text evidence="2">The sequence shown here is derived from an EMBL/GenBank/DDBJ whole genome shotgun (WGS) entry which is preliminary data.</text>
</comment>
<organism evidence="2 3">
    <name type="scientific">Rubricella aquisinus</name>
    <dbReference type="NCBI Taxonomy" id="2028108"/>
    <lineage>
        <taxon>Bacteria</taxon>
        <taxon>Pseudomonadati</taxon>
        <taxon>Pseudomonadota</taxon>
        <taxon>Alphaproteobacteria</taxon>
        <taxon>Rhodobacterales</taxon>
        <taxon>Paracoccaceae</taxon>
        <taxon>Rubricella</taxon>
    </lineage>
</organism>
<name>A0A840WIL4_9RHOB</name>
<evidence type="ECO:0000313" key="2">
    <source>
        <dbReference type="EMBL" id="MBB5514958.1"/>
    </source>
</evidence>
<dbReference type="Proteomes" id="UP000553766">
    <property type="component" value="Unassembled WGS sequence"/>
</dbReference>
<evidence type="ECO:0000256" key="1">
    <source>
        <dbReference type="SAM" id="SignalP"/>
    </source>
</evidence>
<keyword evidence="1" id="KW-0732">Signal</keyword>
<dbReference type="RefSeq" id="WP_184009054.1">
    <property type="nucleotide sequence ID" value="NZ_JACIJS010000002.1"/>
</dbReference>